<evidence type="ECO:0000256" key="1">
    <source>
        <dbReference type="ARBA" id="ARBA00022857"/>
    </source>
</evidence>
<organism evidence="4 5">
    <name type="scientific">Hyphomicrobium denitrificans (strain ATCC 51888 / DSM 1869 / NCIMB 11706 / TK 0415)</name>
    <dbReference type="NCBI Taxonomy" id="582899"/>
    <lineage>
        <taxon>Bacteria</taxon>
        <taxon>Pseudomonadati</taxon>
        <taxon>Pseudomonadota</taxon>
        <taxon>Alphaproteobacteria</taxon>
        <taxon>Hyphomicrobiales</taxon>
        <taxon>Hyphomicrobiaceae</taxon>
        <taxon>Hyphomicrobium</taxon>
    </lineage>
</organism>
<dbReference type="SUPFAM" id="SSF50129">
    <property type="entry name" value="GroES-like"/>
    <property type="match status" value="1"/>
</dbReference>
<dbReference type="InterPro" id="IPR013149">
    <property type="entry name" value="ADH-like_C"/>
</dbReference>
<keyword evidence="1" id="KW-0521">NADP</keyword>
<dbReference type="Pfam" id="PF08240">
    <property type="entry name" value="ADH_N"/>
    <property type="match status" value="1"/>
</dbReference>
<dbReference type="KEGG" id="hdn:Hden_2459"/>
<keyword evidence="2" id="KW-0560">Oxidoreductase</keyword>
<dbReference type="InterPro" id="IPR011032">
    <property type="entry name" value="GroES-like_sf"/>
</dbReference>
<reference evidence="5" key="1">
    <citation type="journal article" date="2011" name="J. Bacteriol.">
        <title>Genome sequences of eight morphologically diverse alphaproteobacteria.</title>
        <authorList>
            <consortium name="US DOE Joint Genome Institute"/>
            <person name="Brown P.J."/>
            <person name="Kysela D.T."/>
            <person name="Buechlein A."/>
            <person name="Hemmerich C."/>
            <person name="Brun Y.V."/>
        </authorList>
    </citation>
    <scope>NUCLEOTIDE SEQUENCE [LARGE SCALE GENOMIC DNA]</scope>
    <source>
        <strain evidence="5">ATCC 51888 / DSM 1869 / NCIB 11706 / TK 0415</strain>
    </source>
</reference>
<evidence type="ECO:0000259" key="3">
    <source>
        <dbReference type="SMART" id="SM00829"/>
    </source>
</evidence>
<dbReference type="EMBL" id="CP002083">
    <property type="protein sequence ID" value="ADJ24256.1"/>
    <property type="molecule type" value="Genomic_DNA"/>
</dbReference>
<protein>
    <submittedName>
        <fullName evidence="4">NAD(P)H quinone oxidoreductase, PIG3 family</fullName>
    </submittedName>
</protein>
<proteinExistence type="predicted"/>
<dbReference type="InterPro" id="IPR013154">
    <property type="entry name" value="ADH-like_N"/>
</dbReference>
<keyword evidence="5" id="KW-1185">Reference proteome</keyword>
<dbReference type="SUPFAM" id="SSF51735">
    <property type="entry name" value="NAD(P)-binding Rossmann-fold domains"/>
    <property type="match status" value="1"/>
</dbReference>
<evidence type="ECO:0000256" key="2">
    <source>
        <dbReference type="ARBA" id="ARBA00023002"/>
    </source>
</evidence>
<dbReference type="Pfam" id="PF00107">
    <property type="entry name" value="ADH_zinc_N"/>
    <property type="match status" value="1"/>
</dbReference>
<name>D8JSG2_HYPDA</name>
<dbReference type="NCBIfam" id="TIGR02824">
    <property type="entry name" value="quinone_pig3"/>
    <property type="match status" value="1"/>
</dbReference>
<dbReference type="STRING" id="582899.Hden_2459"/>
<dbReference type="InterPro" id="IPR036291">
    <property type="entry name" value="NAD(P)-bd_dom_sf"/>
</dbReference>
<gene>
    <name evidence="4" type="ordered locus">Hden_2459</name>
</gene>
<evidence type="ECO:0000313" key="4">
    <source>
        <dbReference type="EMBL" id="ADJ24256.1"/>
    </source>
</evidence>
<evidence type="ECO:0000313" key="5">
    <source>
        <dbReference type="Proteomes" id="UP000002033"/>
    </source>
</evidence>
<dbReference type="Gene3D" id="3.90.180.10">
    <property type="entry name" value="Medium-chain alcohol dehydrogenases, catalytic domain"/>
    <property type="match status" value="1"/>
</dbReference>
<dbReference type="Proteomes" id="UP000002033">
    <property type="component" value="Chromosome"/>
</dbReference>
<dbReference type="eggNOG" id="COG0604">
    <property type="taxonomic scope" value="Bacteria"/>
</dbReference>
<dbReference type="GO" id="GO:0070402">
    <property type="term" value="F:NADPH binding"/>
    <property type="evidence" value="ECO:0007669"/>
    <property type="project" value="TreeGrafter"/>
</dbReference>
<dbReference type="PANTHER" id="PTHR48106">
    <property type="entry name" value="QUINONE OXIDOREDUCTASE PIG3-RELATED"/>
    <property type="match status" value="1"/>
</dbReference>
<dbReference type="Gene3D" id="3.40.50.720">
    <property type="entry name" value="NAD(P)-binding Rossmann-like Domain"/>
    <property type="match status" value="1"/>
</dbReference>
<feature type="domain" description="Enoyl reductase (ER)" evidence="3">
    <location>
        <begin position="21"/>
        <end position="334"/>
    </location>
</feature>
<dbReference type="AlphaFoldDB" id="D8JSG2"/>
<dbReference type="HOGENOM" id="CLU_026673_3_4_5"/>
<dbReference type="GO" id="GO:0016651">
    <property type="term" value="F:oxidoreductase activity, acting on NAD(P)H"/>
    <property type="evidence" value="ECO:0007669"/>
    <property type="project" value="TreeGrafter"/>
</dbReference>
<dbReference type="SMART" id="SM00829">
    <property type="entry name" value="PKS_ER"/>
    <property type="match status" value="1"/>
</dbReference>
<sequence length="336" mass="35191">MKDQQMSAQTSMKAVVIKGKGGPEVLQVRDLPVPTPGAGDVLIKVAAAGVNRPDVLQRQGNYPAPKGHSELPGLEVAGLVAALGEGVNGLAVGDAVLALTPGGGYAEYAIAPALCCIRKPEALSFIDAAAIPETFFTVWHNVFERGALKAGETFLVHGGTSGIGVTAIQLAKAFGARVITTVGSDEKCEAARALGADIAINYRTQDFSEVVKTETGKRGVDVILDMVGGDYIDKNIRALADDGRLVNIAYQKGSTATIDFIRVMLKRLTITGSTLRIRSNDVKGGIARALEEKVIPLVASGKIKIPVDSTFPLADAAKAHARMESSEHIGKIVLTI</sequence>
<dbReference type="InterPro" id="IPR014189">
    <property type="entry name" value="Quinone_OxRdtase_PIG3"/>
</dbReference>
<dbReference type="CDD" id="cd05276">
    <property type="entry name" value="p53_inducible_oxidoreductase"/>
    <property type="match status" value="1"/>
</dbReference>
<dbReference type="PANTHER" id="PTHR48106:SF8">
    <property type="entry name" value="OS02G0805600 PROTEIN"/>
    <property type="match status" value="1"/>
</dbReference>
<accession>D8JSG2</accession>
<dbReference type="InterPro" id="IPR020843">
    <property type="entry name" value="ER"/>
</dbReference>